<comment type="caution">
    <text evidence="3">The sequence shown here is derived from an EMBL/GenBank/DDBJ whole genome shotgun (WGS) entry which is preliminary data.</text>
</comment>
<evidence type="ECO:0000313" key="3">
    <source>
        <dbReference type="EMBL" id="PRZ18890.1"/>
    </source>
</evidence>
<dbReference type="Proteomes" id="UP000238217">
    <property type="component" value="Unassembled WGS sequence"/>
</dbReference>
<dbReference type="AlphaFoldDB" id="A0A2T0YT02"/>
<name>A0A2T0YT02_9MICC</name>
<feature type="domain" description="Rhamnogalacturonase A/B/Epimerase-like pectate lyase" evidence="1">
    <location>
        <begin position="59"/>
        <end position="127"/>
    </location>
</feature>
<dbReference type="EMBL" id="PVTY01000001">
    <property type="protein sequence ID" value="PRZ18890.1"/>
    <property type="molecule type" value="Genomic_DNA"/>
</dbReference>
<evidence type="ECO:0000313" key="4">
    <source>
        <dbReference type="Proteomes" id="UP000238217"/>
    </source>
</evidence>
<dbReference type="OrthoDB" id="818401at2"/>
<evidence type="ECO:0000259" key="2">
    <source>
        <dbReference type="Pfam" id="PF16315"/>
    </source>
</evidence>
<feature type="domain" description="DUF4955" evidence="2">
    <location>
        <begin position="394"/>
        <end position="526"/>
    </location>
</feature>
<proteinExistence type="predicted"/>
<dbReference type="RefSeq" id="WP_146131045.1">
    <property type="nucleotide sequence ID" value="NZ_PVTY01000001.1"/>
</dbReference>
<dbReference type="InterPro" id="IPR032532">
    <property type="entry name" value="DUF4955"/>
</dbReference>
<keyword evidence="4" id="KW-1185">Reference proteome</keyword>
<protein>
    <submittedName>
        <fullName evidence="3">Pectate lyase-like protein</fullName>
    </submittedName>
</protein>
<keyword evidence="3" id="KW-0456">Lyase</keyword>
<dbReference type="InterPro" id="IPR024535">
    <property type="entry name" value="RHGA/B-epi-like_pectate_lyase"/>
</dbReference>
<dbReference type="Pfam" id="PF16315">
    <property type="entry name" value="DUF4955"/>
    <property type="match status" value="1"/>
</dbReference>
<organism evidence="3 4">
    <name type="scientific">Nesterenkonia sandarakina</name>
    <dbReference type="NCBI Taxonomy" id="272918"/>
    <lineage>
        <taxon>Bacteria</taxon>
        <taxon>Bacillati</taxon>
        <taxon>Actinomycetota</taxon>
        <taxon>Actinomycetes</taxon>
        <taxon>Micrococcales</taxon>
        <taxon>Micrococcaceae</taxon>
        <taxon>Nesterenkonia</taxon>
    </lineage>
</organism>
<accession>A0A2T0YT02</accession>
<dbReference type="InterPro" id="IPR012334">
    <property type="entry name" value="Pectin_lyas_fold"/>
</dbReference>
<dbReference type="GO" id="GO:0016829">
    <property type="term" value="F:lyase activity"/>
    <property type="evidence" value="ECO:0007669"/>
    <property type="project" value="UniProtKB-KW"/>
</dbReference>
<evidence type="ECO:0000259" key="1">
    <source>
        <dbReference type="Pfam" id="PF12708"/>
    </source>
</evidence>
<dbReference type="InterPro" id="IPR011050">
    <property type="entry name" value="Pectin_lyase_fold/virulence"/>
</dbReference>
<dbReference type="Gene3D" id="2.160.20.10">
    <property type="entry name" value="Single-stranded right-handed beta-helix, Pectin lyase-like"/>
    <property type="match status" value="2"/>
</dbReference>
<sequence length="535" mass="59721">MKRLARLLGRPDVVLDQAASAWEQYQQGPDTHPQIPNVSYAGYHRGERALPRTGGPEFDVRSYGAVGDGAADDTEAFTTAIEAAGEHGGGVVFAPPGQYLITGVLWIHHSGVVLRGAGPELTSLTFQEPLETAYRAPEKGEWSWTGGLVWFIPLPLRRELEHSQWGWGSNEGWLDNEPLSGVRGQVKRGQTRIPVVDARRFRAGDQVLLVMDNIPDSSLLRHMSGDMPQESYPWGVEDSSLHRQPNYQRFRYPVQVKSVQRRAIVLAQPSRLDLRPQWNPRFETLGPRIEESGIEDLRIDMRLVEPRPHNQDHGFNGPHFQAALNCWARNVVVRDSDNGFGITGSKGVTLTDVTVEGRARHHPFICREQSHDNLVQRFTISEPTTDLPAAALTHGLNIEGYSAGNVWSDGHMVGTFDSHRRFPFENVRTEITVKNKGVVGGARKAGPHWGARFCHWNIKVTNGRSYAIRLENHAPFSAMVGVQGTNKPSQQDPEFTGDLHTMIETLDNQPTPKNLYQSQLQHRLGSQAPSNRKNS</sequence>
<dbReference type="SUPFAM" id="SSF51126">
    <property type="entry name" value="Pectin lyase-like"/>
    <property type="match status" value="1"/>
</dbReference>
<reference evidence="3 4" key="1">
    <citation type="submission" date="2018-03" db="EMBL/GenBank/DDBJ databases">
        <title>Comparative analysis of microorganisms from saline springs in Andes Mountain Range, Colombia.</title>
        <authorList>
            <person name="Rubin E."/>
        </authorList>
    </citation>
    <scope>NUCLEOTIDE SEQUENCE [LARGE SCALE GENOMIC DNA]</scope>
    <source>
        <strain evidence="3 4">CG 35</strain>
    </source>
</reference>
<gene>
    <name evidence="3" type="ORF">BCL67_101198</name>
</gene>
<dbReference type="Pfam" id="PF12708">
    <property type="entry name" value="Pect-lyase_RHGA_epim"/>
    <property type="match status" value="1"/>
</dbReference>